<dbReference type="PANTHER" id="PTHR39556:SF1">
    <property type="entry name" value="PROTEIN, PUTATIVE-RELATED"/>
    <property type="match status" value="1"/>
</dbReference>
<evidence type="ECO:0000256" key="1">
    <source>
        <dbReference type="SAM" id="Phobius"/>
    </source>
</evidence>
<feature type="transmembrane region" description="Helical" evidence="1">
    <location>
        <begin position="81"/>
        <end position="101"/>
    </location>
</feature>
<dbReference type="InterPro" id="IPR007294">
    <property type="entry name" value="DUF401"/>
</dbReference>
<protein>
    <recommendedName>
        <fullName evidence="4">DUF401 family protein</fullName>
    </recommendedName>
</protein>
<feature type="transmembrane region" description="Helical" evidence="1">
    <location>
        <begin position="329"/>
        <end position="353"/>
    </location>
</feature>
<reference evidence="2 3" key="1">
    <citation type="submission" date="2018-06" db="EMBL/GenBank/DDBJ databases">
        <title>Extensive metabolic versatility and redundancy in microbially diverse, dynamic hydrothermal sediments.</title>
        <authorList>
            <person name="Dombrowski N."/>
            <person name="Teske A."/>
            <person name="Baker B.J."/>
        </authorList>
    </citation>
    <scope>NUCLEOTIDE SEQUENCE [LARGE SCALE GENOMIC DNA]</scope>
    <source>
        <strain evidence="2">B19_G9</strain>
    </source>
</reference>
<name>A0A662DFZ4_UNCAE</name>
<organism evidence="2 3">
    <name type="scientific">Aerophobetes bacterium</name>
    <dbReference type="NCBI Taxonomy" id="2030807"/>
    <lineage>
        <taxon>Bacteria</taxon>
        <taxon>Candidatus Aerophobota</taxon>
    </lineage>
</organism>
<sequence>MKKKLDLGLIILIISFLVGIFSKLRISLILKNFFLATVEPLTLNVVGAIILILILGNLLNKTGILRNINSSLETFIKDRRLTLIIPSILMGLLPVAAGAMLSAPVVEESGNKIGLNAETKTFLNYWFRHIWEYVWPIYPALILAAAIVNVPIQEIMLNQFPLTLSSIVAGFIFGIRKIPYRSKSKDKSGESIRGIYRFFFYAWPIFAIIILVLVFKLNLVLSLLIIVASTLVTTKIKMKKALLIIKNSLSWRIVSLIISVMIFKRMLEVSGILLILPKIFNHLGISPLLILFFLPFFIGLLTGVTSAFVGVTFPLLLPFIGMKNPNLTYVMLCYAGGFSGVLLSPLHLCLIVTKDYFKADLVKVYRLIFLPVIFVIIVAFGIVFVKQFFG</sequence>
<dbReference type="AlphaFoldDB" id="A0A662DFZ4"/>
<feature type="transmembrane region" description="Helical" evidence="1">
    <location>
        <begin position="41"/>
        <end position="60"/>
    </location>
</feature>
<feature type="transmembrane region" description="Helical" evidence="1">
    <location>
        <begin position="288"/>
        <end position="317"/>
    </location>
</feature>
<feature type="transmembrane region" description="Helical" evidence="1">
    <location>
        <begin position="162"/>
        <end position="180"/>
    </location>
</feature>
<feature type="transmembrane region" description="Helical" evidence="1">
    <location>
        <begin position="365"/>
        <end position="385"/>
    </location>
</feature>
<evidence type="ECO:0000313" key="2">
    <source>
        <dbReference type="EMBL" id="RLE14385.1"/>
    </source>
</evidence>
<evidence type="ECO:0008006" key="4">
    <source>
        <dbReference type="Google" id="ProtNLM"/>
    </source>
</evidence>
<proteinExistence type="predicted"/>
<dbReference type="EMBL" id="QMQB01000040">
    <property type="protein sequence ID" value="RLE14385.1"/>
    <property type="molecule type" value="Genomic_DNA"/>
</dbReference>
<keyword evidence="1" id="KW-0812">Transmembrane</keyword>
<feature type="transmembrane region" description="Helical" evidence="1">
    <location>
        <begin position="200"/>
        <end position="232"/>
    </location>
</feature>
<feature type="transmembrane region" description="Helical" evidence="1">
    <location>
        <begin position="133"/>
        <end position="150"/>
    </location>
</feature>
<feature type="transmembrane region" description="Helical" evidence="1">
    <location>
        <begin position="7"/>
        <end position="29"/>
    </location>
</feature>
<evidence type="ECO:0000313" key="3">
    <source>
        <dbReference type="Proteomes" id="UP000267654"/>
    </source>
</evidence>
<keyword evidence="1" id="KW-0472">Membrane</keyword>
<gene>
    <name evidence="2" type="ORF">DRI96_01525</name>
</gene>
<dbReference type="Pfam" id="PF04165">
    <property type="entry name" value="DUF401"/>
    <property type="match status" value="1"/>
</dbReference>
<keyword evidence="1" id="KW-1133">Transmembrane helix</keyword>
<comment type="caution">
    <text evidence="2">The sequence shown here is derived from an EMBL/GenBank/DDBJ whole genome shotgun (WGS) entry which is preliminary data.</text>
</comment>
<dbReference type="Proteomes" id="UP000267654">
    <property type="component" value="Unassembled WGS sequence"/>
</dbReference>
<dbReference type="PANTHER" id="PTHR39556">
    <property type="entry name" value="PROTEIN, PUTATIVE-RELATED"/>
    <property type="match status" value="1"/>
</dbReference>
<accession>A0A662DFZ4</accession>